<evidence type="ECO:0000256" key="1">
    <source>
        <dbReference type="SAM" id="MobiDB-lite"/>
    </source>
</evidence>
<dbReference type="EMBL" id="JAAAIM010000402">
    <property type="protein sequence ID" value="KAG0288568.1"/>
    <property type="molecule type" value="Genomic_DNA"/>
</dbReference>
<evidence type="ECO:0000313" key="3">
    <source>
        <dbReference type="Proteomes" id="UP001194696"/>
    </source>
</evidence>
<reference evidence="2 3" key="1">
    <citation type="journal article" date="2020" name="Fungal Divers.">
        <title>Resolving the Mortierellaceae phylogeny through synthesis of multi-gene phylogenetics and phylogenomics.</title>
        <authorList>
            <person name="Vandepol N."/>
            <person name="Liber J."/>
            <person name="Desiro A."/>
            <person name="Na H."/>
            <person name="Kennedy M."/>
            <person name="Barry K."/>
            <person name="Grigoriev I.V."/>
            <person name="Miller A.N."/>
            <person name="O'Donnell K."/>
            <person name="Stajich J.E."/>
            <person name="Bonito G."/>
        </authorList>
    </citation>
    <scope>NUCLEOTIDE SEQUENCE [LARGE SCALE GENOMIC DNA]</scope>
    <source>
        <strain evidence="2 3">AD045</strain>
    </source>
</reference>
<feature type="compositionally biased region" description="Basic and acidic residues" evidence="1">
    <location>
        <begin position="48"/>
        <end position="61"/>
    </location>
</feature>
<feature type="region of interest" description="Disordered" evidence="1">
    <location>
        <begin position="142"/>
        <end position="163"/>
    </location>
</feature>
<accession>A0ABQ7K0B3</accession>
<proteinExistence type="predicted"/>
<feature type="compositionally biased region" description="Basic and acidic residues" evidence="1">
    <location>
        <begin position="1"/>
        <end position="10"/>
    </location>
</feature>
<organism evidence="2 3">
    <name type="scientific">Linnemannia gamsii</name>
    <dbReference type="NCBI Taxonomy" id="64522"/>
    <lineage>
        <taxon>Eukaryota</taxon>
        <taxon>Fungi</taxon>
        <taxon>Fungi incertae sedis</taxon>
        <taxon>Mucoromycota</taxon>
        <taxon>Mortierellomycotina</taxon>
        <taxon>Mortierellomycetes</taxon>
        <taxon>Mortierellales</taxon>
        <taxon>Mortierellaceae</taxon>
        <taxon>Linnemannia</taxon>
    </lineage>
</organism>
<feature type="compositionally biased region" description="Low complexity" evidence="1">
    <location>
        <begin position="147"/>
        <end position="157"/>
    </location>
</feature>
<name>A0ABQ7K0B3_9FUNG</name>
<feature type="compositionally biased region" description="Polar residues" evidence="1">
    <location>
        <begin position="66"/>
        <end position="85"/>
    </location>
</feature>
<protein>
    <submittedName>
        <fullName evidence="2">Uncharacterized protein</fullName>
    </submittedName>
</protein>
<keyword evidence="3" id="KW-1185">Reference proteome</keyword>
<gene>
    <name evidence="2" type="ORF">BGZ96_007706</name>
</gene>
<sequence length="163" mass="17410">MTRVRERTMSSDRTAFSTKAGNDKKKSSSSVLGRWFRSNSSNDNNDIDSGRIDLEKREGGKKSTGAVVTTNNSTGASRTESVTDNGSVYSSNSAFSVGEPPVAAPGVAIPSNSLKVPQDGVDGASVLGLYHVELHDESRISLEHDSNNNNNNNNINNSEVMMT</sequence>
<feature type="compositionally biased region" description="Polar residues" evidence="1">
    <location>
        <begin position="11"/>
        <end position="20"/>
    </location>
</feature>
<comment type="caution">
    <text evidence="2">The sequence shown here is derived from an EMBL/GenBank/DDBJ whole genome shotgun (WGS) entry which is preliminary data.</text>
</comment>
<evidence type="ECO:0000313" key="2">
    <source>
        <dbReference type="EMBL" id="KAG0288568.1"/>
    </source>
</evidence>
<dbReference type="Proteomes" id="UP001194696">
    <property type="component" value="Unassembled WGS sequence"/>
</dbReference>
<feature type="region of interest" description="Disordered" evidence="1">
    <location>
        <begin position="1"/>
        <end position="85"/>
    </location>
</feature>